<evidence type="ECO:0000256" key="2">
    <source>
        <dbReference type="SAM" id="Phobius"/>
    </source>
</evidence>
<dbReference type="PANTHER" id="PTHR10426:SF88">
    <property type="entry name" value="ADIPOCYTE PLASMA MEMBRANE-ASSOCIATED PROTEIN HEMOMUCIN-RELATED"/>
    <property type="match status" value="1"/>
</dbReference>
<accession>A0A2G8KSR7</accession>
<dbReference type="AlphaFoldDB" id="A0A2G8KSR7"/>
<keyword evidence="2" id="KW-1133">Transmembrane helix</keyword>
<keyword evidence="4" id="KW-1185">Reference proteome</keyword>
<dbReference type="SUPFAM" id="SSF63829">
    <property type="entry name" value="Calcium-dependent phosphotriesterase"/>
    <property type="match status" value="1"/>
</dbReference>
<dbReference type="Proteomes" id="UP000230750">
    <property type="component" value="Unassembled WGS sequence"/>
</dbReference>
<sequence length="194" mass="21832">MSDESRVRQRKGVEEISPKAGTTGSSSKNPQTPWQSRLRKRPPTCWEQFGKYFWWLLYLGILIFIIGIVFVLRMDSPIKPRTLQLPTPRPLTGALEPNNVLQKAKRLFEGEIIGPESLVLLEGKIYTGTYDGKIVRLENDNKLTVIAKLGEEPCGTPEHEHTCGRPLGLRVSEHGTLYVIDAYLGVYEVNVTGL</sequence>
<evidence type="ECO:0000313" key="3">
    <source>
        <dbReference type="EMBL" id="PIK51046.1"/>
    </source>
</evidence>
<dbReference type="PANTHER" id="PTHR10426">
    <property type="entry name" value="STRICTOSIDINE SYNTHASE-RELATED"/>
    <property type="match status" value="1"/>
</dbReference>
<feature type="compositionally biased region" description="Basic and acidic residues" evidence="1">
    <location>
        <begin position="1"/>
        <end position="17"/>
    </location>
</feature>
<feature type="transmembrane region" description="Helical" evidence="2">
    <location>
        <begin position="52"/>
        <end position="72"/>
    </location>
</feature>
<dbReference type="OrthoDB" id="5307922at2759"/>
<dbReference type="InterPro" id="IPR011042">
    <property type="entry name" value="6-blade_b-propeller_TolB-like"/>
</dbReference>
<feature type="compositionally biased region" description="Polar residues" evidence="1">
    <location>
        <begin position="20"/>
        <end position="35"/>
    </location>
</feature>
<proteinExistence type="predicted"/>
<dbReference type="GO" id="GO:0012505">
    <property type="term" value="C:endomembrane system"/>
    <property type="evidence" value="ECO:0007669"/>
    <property type="project" value="TreeGrafter"/>
</dbReference>
<evidence type="ECO:0000313" key="4">
    <source>
        <dbReference type="Proteomes" id="UP000230750"/>
    </source>
</evidence>
<keyword evidence="2" id="KW-0472">Membrane</keyword>
<dbReference type="EMBL" id="MRZV01000393">
    <property type="protein sequence ID" value="PIK51046.1"/>
    <property type="molecule type" value="Genomic_DNA"/>
</dbReference>
<protein>
    <submittedName>
        <fullName evidence="3">Putative adipocyte plasma membrane-associated protein-like</fullName>
    </submittedName>
</protein>
<evidence type="ECO:0000256" key="1">
    <source>
        <dbReference type="SAM" id="MobiDB-lite"/>
    </source>
</evidence>
<dbReference type="STRING" id="307972.A0A2G8KSR7"/>
<dbReference type="Gene3D" id="2.120.10.30">
    <property type="entry name" value="TolB, C-terminal domain"/>
    <property type="match status" value="1"/>
</dbReference>
<feature type="region of interest" description="Disordered" evidence="1">
    <location>
        <begin position="1"/>
        <end position="39"/>
    </location>
</feature>
<organism evidence="3 4">
    <name type="scientific">Stichopus japonicus</name>
    <name type="common">Sea cucumber</name>
    <dbReference type="NCBI Taxonomy" id="307972"/>
    <lineage>
        <taxon>Eukaryota</taxon>
        <taxon>Metazoa</taxon>
        <taxon>Echinodermata</taxon>
        <taxon>Eleutherozoa</taxon>
        <taxon>Echinozoa</taxon>
        <taxon>Holothuroidea</taxon>
        <taxon>Aspidochirotacea</taxon>
        <taxon>Aspidochirotida</taxon>
        <taxon>Stichopodidae</taxon>
        <taxon>Apostichopus</taxon>
    </lineage>
</organism>
<comment type="caution">
    <text evidence="3">The sequence shown here is derived from an EMBL/GenBank/DDBJ whole genome shotgun (WGS) entry which is preliminary data.</text>
</comment>
<dbReference type="Pfam" id="PF20067">
    <property type="entry name" value="SSL_N"/>
    <property type="match status" value="1"/>
</dbReference>
<reference evidence="3 4" key="1">
    <citation type="journal article" date="2017" name="PLoS Biol.">
        <title>The sea cucumber genome provides insights into morphological evolution and visceral regeneration.</title>
        <authorList>
            <person name="Zhang X."/>
            <person name="Sun L."/>
            <person name="Yuan J."/>
            <person name="Sun Y."/>
            <person name="Gao Y."/>
            <person name="Zhang L."/>
            <person name="Li S."/>
            <person name="Dai H."/>
            <person name="Hamel J.F."/>
            <person name="Liu C."/>
            <person name="Yu Y."/>
            <person name="Liu S."/>
            <person name="Lin W."/>
            <person name="Guo K."/>
            <person name="Jin S."/>
            <person name="Xu P."/>
            <person name="Storey K.B."/>
            <person name="Huan P."/>
            <person name="Zhang T."/>
            <person name="Zhou Y."/>
            <person name="Zhang J."/>
            <person name="Lin C."/>
            <person name="Li X."/>
            <person name="Xing L."/>
            <person name="Huo D."/>
            <person name="Sun M."/>
            <person name="Wang L."/>
            <person name="Mercier A."/>
            <person name="Li F."/>
            <person name="Yang H."/>
            <person name="Xiang J."/>
        </authorList>
    </citation>
    <scope>NUCLEOTIDE SEQUENCE [LARGE SCALE GENOMIC DNA]</scope>
    <source>
        <strain evidence="3">Shaxun</strain>
        <tissue evidence="3">Muscle</tissue>
    </source>
</reference>
<name>A0A2G8KSR7_STIJA</name>
<gene>
    <name evidence="3" type="ORF">BSL78_12074</name>
</gene>
<dbReference type="GO" id="GO:0016787">
    <property type="term" value="F:hydrolase activity"/>
    <property type="evidence" value="ECO:0007669"/>
    <property type="project" value="TreeGrafter"/>
</dbReference>
<keyword evidence="2" id="KW-0812">Transmembrane</keyword>